<evidence type="ECO:0000313" key="1">
    <source>
        <dbReference type="EMBL" id="KAJ4448725.1"/>
    </source>
</evidence>
<accession>A0ABQ8TTV1</accession>
<dbReference type="EMBL" id="JAJSOF020000003">
    <property type="protein sequence ID" value="KAJ4448725.1"/>
    <property type="molecule type" value="Genomic_DNA"/>
</dbReference>
<keyword evidence="2" id="KW-1185">Reference proteome</keyword>
<dbReference type="Proteomes" id="UP001148838">
    <property type="component" value="Unassembled WGS sequence"/>
</dbReference>
<reference evidence="1 2" key="1">
    <citation type="journal article" date="2022" name="Allergy">
        <title>Genome assembly and annotation of Periplaneta americana reveal a comprehensive cockroach allergen profile.</title>
        <authorList>
            <person name="Wang L."/>
            <person name="Xiong Q."/>
            <person name="Saelim N."/>
            <person name="Wang L."/>
            <person name="Nong W."/>
            <person name="Wan A.T."/>
            <person name="Shi M."/>
            <person name="Liu X."/>
            <person name="Cao Q."/>
            <person name="Hui J.H.L."/>
            <person name="Sookrung N."/>
            <person name="Leung T.F."/>
            <person name="Tungtrongchitr A."/>
            <person name="Tsui S.K.W."/>
        </authorList>
    </citation>
    <scope>NUCLEOTIDE SEQUENCE [LARGE SCALE GENOMIC DNA]</scope>
    <source>
        <strain evidence="1">PWHHKU_190912</strain>
    </source>
</reference>
<evidence type="ECO:0000313" key="2">
    <source>
        <dbReference type="Proteomes" id="UP001148838"/>
    </source>
</evidence>
<organism evidence="1 2">
    <name type="scientific">Periplaneta americana</name>
    <name type="common">American cockroach</name>
    <name type="synonym">Blatta americana</name>
    <dbReference type="NCBI Taxonomy" id="6978"/>
    <lineage>
        <taxon>Eukaryota</taxon>
        <taxon>Metazoa</taxon>
        <taxon>Ecdysozoa</taxon>
        <taxon>Arthropoda</taxon>
        <taxon>Hexapoda</taxon>
        <taxon>Insecta</taxon>
        <taxon>Pterygota</taxon>
        <taxon>Neoptera</taxon>
        <taxon>Polyneoptera</taxon>
        <taxon>Dictyoptera</taxon>
        <taxon>Blattodea</taxon>
        <taxon>Blattoidea</taxon>
        <taxon>Blattidae</taxon>
        <taxon>Blattinae</taxon>
        <taxon>Periplaneta</taxon>
    </lineage>
</organism>
<proteinExistence type="predicted"/>
<comment type="caution">
    <text evidence="1">The sequence shown here is derived from an EMBL/GenBank/DDBJ whole genome shotgun (WGS) entry which is preliminary data.</text>
</comment>
<name>A0ABQ8TTV1_PERAM</name>
<gene>
    <name evidence="1" type="ORF">ANN_00116</name>
</gene>
<protein>
    <submittedName>
        <fullName evidence="1">Uncharacterized protein</fullName>
    </submittedName>
</protein>
<sequence length="95" mass="10010">MAGLCEGGNEPPGSLKAKCPLSLHRTVFSSFMREGVAVGLLKHGWLASTASVWGKVKVGPARTFQVESAELSCLRQVQGHVVMSPPSLLPAEVPV</sequence>